<evidence type="ECO:0000259" key="2">
    <source>
        <dbReference type="Pfam" id="PF13628"/>
    </source>
</evidence>
<proteinExistence type="predicted"/>
<gene>
    <name evidence="3" type="ORF">H9L05_07950</name>
</gene>
<dbReference type="PANTHER" id="PTHR38593:SF1">
    <property type="entry name" value="BLR2558 PROTEIN"/>
    <property type="match status" value="1"/>
</dbReference>
<dbReference type="AlphaFoldDB" id="A0A7H0GYX8"/>
<feature type="chain" id="PRO_5028924032" evidence="1">
    <location>
        <begin position="22"/>
        <end position="224"/>
    </location>
</feature>
<sequence length="224" mass="24156">MKRNLLSLLCVGMLLTTGACSNEKTAITNEPTDSEETGGNAGDNYMNAATEGNNEPAVNMPETATRATAAEAAGTAPLAYSMSDPEFLKLVYEGGNNEIQLSQLALQKEVSNEAKAFANRMIADHQKIAAEIKPLAANLQADLPTGMDPAHKAMYDELAALTGSAFEQQYWRQMLIDHRQTLKLFQGEIDMARAPKVKDFAVKNLPVIQMHATTAAKHANSASM</sequence>
<dbReference type="Pfam" id="PF13628">
    <property type="entry name" value="DUF4142"/>
    <property type="match status" value="1"/>
</dbReference>
<keyword evidence="1" id="KW-0732">Signal</keyword>
<dbReference type="PANTHER" id="PTHR38593">
    <property type="entry name" value="BLR2558 PROTEIN"/>
    <property type="match status" value="1"/>
</dbReference>
<feature type="domain" description="DUF4142" evidence="2">
    <location>
        <begin position="83"/>
        <end position="215"/>
    </location>
</feature>
<dbReference type="EMBL" id="CP060784">
    <property type="protein sequence ID" value="QNP53494.1"/>
    <property type="molecule type" value="Genomic_DNA"/>
</dbReference>
<dbReference type="PROSITE" id="PS51257">
    <property type="entry name" value="PROKAR_LIPOPROTEIN"/>
    <property type="match status" value="1"/>
</dbReference>
<feature type="signal peptide" evidence="1">
    <location>
        <begin position="1"/>
        <end position="21"/>
    </location>
</feature>
<dbReference type="InterPro" id="IPR025419">
    <property type="entry name" value="DUF4142"/>
</dbReference>
<dbReference type="Proteomes" id="UP000516093">
    <property type="component" value="Chromosome"/>
</dbReference>
<organism evidence="3 4">
    <name type="scientific">Hymenobacter qilianensis</name>
    <dbReference type="NCBI Taxonomy" id="1385715"/>
    <lineage>
        <taxon>Bacteria</taxon>
        <taxon>Pseudomonadati</taxon>
        <taxon>Bacteroidota</taxon>
        <taxon>Cytophagia</taxon>
        <taxon>Cytophagales</taxon>
        <taxon>Hymenobacteraceae</taxon>
        <taxon>Hymenobacter</taxon>
    </lineage>
</organism>
<dbReference type="Gene3D" id="1.20.1260.10">
    <property type="match status" value="1"/>
</dbReference>
<evidence type="ECO:0000256" key="1">
    <source>
        <dbReference type="SAM" id="SignalP"/>
    </source>
</evidence>
<keyword evidence="4" id="KW-1185">Reference proteome</keyword>
<accession>A0A7H0GYX8</accession>
<dbReference type="RefSeq" id="WP_187733708.1">
    <property type="nucleotide sequence ID" value="NZ_BMFN01000001.1"/>
</dbReference>
<evidence type="ECO:0000313" key="4">
    <source>
        <dbReference type="Proteomes" id="UP000516093"/>
    </source>
</evidence>
<dbReference type="KEGG" id="hqi:H9L05_07950"/>
<protein>
    <submittedName>
        <fullName evidence="3">DUF4142 domain-containing protein</fullName>
    </submittedName>
</protein>
<name>A0A7H0GYX8_9BACT</name>
<reference evidence="3 4" key="1">
    <citation type="submission" date="2020-08" db="EMBL/GenBank/DDBJ databases">
        <title>Genome sequence of Hymenobacter qilianensis JCM 19763T.</title>
        <authorList>
            <person name="Hyun D.-W."/>
            <person name="Bae J.-W."/>
        </authorList>
    </citation>
    <scope>NUCLEOTIDE SEQUENCE [LARGE SCALE GENOMIC DNA]</scope>
    <source>
        <strain evidence="3 4">JCM 19763</strain>
    </source>
</reference>
<evidence type="ECO:0000313" key="3">
    <source>
        <dbReference type="EMBL" id="QNP53494.1"/>
    </source>
</evidence>
<dbReference type="InterPro" id="IPR012347">
    <property type="entry name" value="Ferritin-like"/>
</dbReference>